<name>A0AA49FM21_9PROT</name>
<dbReference type="AlphaFoldDB" id="A0AA49FM21"/>
<reference evidence="1" key="1">
    <citation type="journal article" date="2023" name="Nat. Microbiol.">
        <title>Enrichment and characterization of a nitric oxide-reducing microbial community in a continuous bioreactor.</title>
        <authorList>
            <person name="Garrido-Amador P."/>
            <person name="Stortenbeker N."/>
            <person name="Wessels H.J.C.T."/>
            <person name="Speth D.R."/>
            <person name="Garcia-Heredia I."/>
            <person name="Kartal B."/>
        </authorList>
    </citation>
    <scope>NUCLEOTIDE SEQUENCE</scope>
    <source>
        <strain evidence="1">MAG1</strain>
    </source>
</reference>
<dbReference type="KEGG" id="npv:OHM77_02035"/>
<accession>A0AA49FM21</accession>
<sequence>MSTLSRQDLLNNIIWIRGLPPFDFWIRRIDIIGEFIRKNKLTPSDMSAFETGELAVGPMAAAKKAAPPIRRPPFPGGLRLPHLHFKGDVYLLNEQQWRSFSGAVVKDLNAKLANAAALSFDQIRDVAEGIDKVL</sequence>
<organism evidence="1">
    <name type="scientific">Candidatus Nitricoxidivorans perseverans</name>
    <dbReference type="NCBI Taxonomy" id="2975601"/>
    <lineage>
        <taxon>Bacteria</taxon>
        <taxon>Pseudomonadati</taxon>
        <taxon>Pseudomonadota</taxon>
        <taxon>Betaproteobacteria</taxon>
        <taxon>Nitrosomonadales</taxon>
        <taxon>Sterolibacteriaceae</taxon>
        <taxon>Candidatus Nitricoxidivorans</taxon>
    </lineage>
</organism>
<protein>
    <submittedName>
        <fullName evidence="1">Uncharacterized protein</fullName>
    </submittedName>
</protein>
<proteinExistence type="predicted"/>
<gene>
    <name evidence="1" type="ORF">OHM77_02035</name>
</gene>
<dbReference type="Proteomes" id="UP001234916">
    <property type="component" value="Chromosome"/>
</dbReference>
<dbReference type="EMBL" id="CP107246">
    <property type="protein sequence ID" value="WIM06095.1"/>
    <property type="molecule type" value="Genomic_DNA"/>
</dbReference>
<evidence type="ECO:0000313" key="1">
    <source>
        <dbReference type="EMBL" id="WIM06095.1"/>
    </source>
</evidence>